<protein>
    <recommendedName>
        <fullName evidence="4">Glycerate kinase</fullName>
    </recommendedName>
</protein>
<dbReference type="Proteomes" id="UP001500279">
    <property type="component" value="Unassembled WGS sequence"/>
</dbReference>
<evidence type="ECO:0000256" key="1">
    <source>
        <dbReference type="SAM" id="Phobius"/>
    </source>
</evidence>
<dbReference type="EMBL" id="BAAAEW010000026">
    <property type="protein sequence ID" value="GAA0760969.1"/>
    <property type="molecule type" value="Genomic_DNA"/>
</dbReference>
<sequence length="129" mass="13960">MDARWGWPLAALALVAGYFQWGWQGLLFAGTVVVFWLLLQFSRSVRALGEAGKAPLGSVANAVMLHAKLRKGLTLLDVLRITGSLGDRVSEPPDERFVWTDGNGDSVEVLLKGGKVAEWQLRRAAGADA</sequence>
<proteinExistence type="predicted"/>
<evidence type="ECO:0000313" key="2">
    <source>
        <dbReference type="EMBL" id="GAA0760969.1"/>
    </source>
</evidence>
<keyword evidence="3" id="KW-1185">Reference proteome</keyword>
<comment type="caution">
    <text evidence="2">The sequence shown here is derived from an EMBL/GenBank/DDBJ whole genome shotgun (WGS) entry which is preliminary data.</text>
</comment>
<organism evidence="2 3">
    <name type="scientific">Ideonella azotifigens</name>
    <dbReference type="NCBI Taxonomy" id="513160"/>
    <lineage>
        <taxon>Bacteria</taxon>
        <taxon>Pseudomonadati</taxon>
        <taxon>Pseudomonadota</taxon>
        <taxon>Betaproteobacteria</taxon>
        <taxon>Burkholderiales</taxon>
        <taxon>Sphaerotilaceae</taxon>
        <taxon>Ideonella</taxon>
    </lineage>
</organism>
<evidence type="ECO:0008006" key="4">
    <source>
        <dbReference type="Google" id="ProtNLM"/>
    </source>
</evidence>
<accession>A0ABN1KB47</accession>
<keyword evidence="1" id="KW-1133">Transmembrane helix</keyword>
<name>A0ABN1KB47_9BURK</name>
<keyword evidence="1" id="KW-0472">Membrane</keyword>
<evidence type="ECO:0000313" key="3">
    <source>
        <dbReference type="Proteomes" id="UP001500279"/>
    </source>
</evidence>
<gene>
    <name evidence="2" type="ORF">GCM10009107_44150</name>
</gene>
<keyword evidence="1" id="KW-0812">Transmembrane</keyword>
<feature type="transmembrane region" description="Helical" evidence="1">
    <location>
        <begin position="20"/>
        <end position="39"/>
    </location>
</feature>
<dbReference type="RefSeq" id="WP_141289578.1">
    <property type="nucleotide sequence ID" value="NZ_BAAAEW010000026.1"/>
</dbReference>
<reference evidence="2 3" key="1">
    <citation type="journal article" date="2019" name="Int. J. Syst. Evol. Microbiol.">
        <title>The Global Catalogue of Microorganisms (GCM) 10K type strain sequencing project: providing services to taxonomists for standard genome sequencing and annotation.</title>
        <authorList>
            <consortium name="The Broad Institute Genomics Platform"/>
            <consortium name="The Broad Institute Genome Sequencing Center for Infectious Disease"/>
            <person name="Wu L."/>
            <person name="Ma J."/>
        </authorList>
    </citation>
    <scope>NUCLEOTIDE SEQUENCE [LARGE SCALE GENOMIC DNA]</scope>
    <source>
        <strain evidence="2 3">JCM 15503</strain>
    </source>
</reference>